<keyword evidence="4" id="KW-1185">Reference proteome</keyword>
<protein>
    <submittedName>
        <fullName evidence="3">DUF4236 domain-containing protein</fullName>
    </submittedName>
</protein>
<evidence type="ECO:0000313" key="4">
    <source>
        <dbReference type="Proteomes" id="UP000502549"/>
    </source>
</evidence>
<keyword evidence="1" id="KW-0472">Membrane</keyword>
<evidence type="ECO:0000259" key="2">
    <source>
        <dbReference type="Pfam" id="PF14020"/>
    </source>
</evidence>
<evidence type="ECO:0000256" key="1">
    <source>
        <dbReference type="SAM" id="Phobius"/>
    </source>
</evidence>
<evidence type="ECO:0000313" key="3">
    <source>
        <dbReference type="EMBL" id="QJP10001.1"/>
    </source>
</evidence>
<dbReference type="EMBL" id="CP048833">
    <property type="protein sequence ID" value="QJP10001.1"/>
    <property type="molecule type" value="Genomic_DNA"/>
</dbReference>
<reference evidence="3 4" key="1">
    <citation type="submission" date="2020-02" db="EMBL/GenBank/DDBJ databases">
        <title>Complete genome sequence of Pseudomonas multiresinivorans ORNL1.</title>
        <authorList>
            <person name="Podar M."/>
        </authorList>
    </citation>
    <scope>NUCLEOTIDE SEQUENCE [LARGE SCALE GENOMIC DNA]</scope>
    <source>
        <strain evidence="4">populi</strain>
    </source>
</reference>
<dbReference type="Proteomes" id="UP000502549">
    <property type="component" value="Chromosome"/>
</dbReference>
<feature type="transmembrane region" description="Helical" evidence="1">
    <location>
        <begin position="142"/>
        <end position="161"/>
    </location>
</feature>
<feature type="domain" description="DUF4236" evidence="2">
    <location>
        <begin position="4"/>
        <end position="53"/>
    </location>
</feature>
<gene>
    <name evidence="3" type="ORF">G4G71_19675</name>
</gene>
<proteinExistence type="predicted"/>
<dbReference type="AlphaFoldDB" id="A0A7Z3BNH0"/>
<accession>A0A7Z3BNH0</accession>
<name>A0A7Z3BNH0_9PSED</name>
<keyword evidence="1" id="KW-0812">Transmembrane</keyword>
<dbReference type="Pfam" id="PF14020">
    <property type="entry name" value="DUF4236"/>
    <property type="match status" value="1"/>
</dbReference>
<dbReference type="InterPro" id="IPR025330">
    <property type="entry name" value="DUF4236"/>
</dbReference>
<dbReference type="RefSeq" id="WP_169939646.1">
    <property type="nucleotide sequence ID" value="NZ_CP048833.1"/>
</dbReference>
<organism evidence="3 4">
    <name type="scientific">Pseudomonas multiresinivorans</name>
    <dbReference type="NCBI Taxonomy" id="95301"/>
    <lineage>
        <taxon>Bacteria</taxon>
        <taxon>Pseudomonadati</taxon>
        <taxon>Pseudomonadota</taxon>
        <taxon>Gammaproteobacteria</taxon>
        <taxon>Pseudomonadales</taxon>
        <taxon>Pseudomonadaceae</taxon>
        <taxon>Pseudomonas</taxon>
    </lineage>
</organism>
<dbReference type="KEGG" id="pmui:G4G71_19675"/>
<sequence>MGLYVRKSVRVGPFKFNLSKSGIGVSAGIKGLRVGTGPRGNYIHMGRGGLYYRQTLSPSAPAATRTKPTRLPAPELIEPRSTTHAPLQEIESGEIGLMVDSSSQALVDELNAKRKRFRLWPLAAALTVGVYILLANKQLPPWAGLTALIVGGLLTVATYYWDLLRKTTVMLYDIESEYANFVEQLHAAFDGVRSCRATWHLQAKGKVLDSKYHAGASHLVTRGSIALTLKNPPFVKTNVATPSIPVGRQTLYFFPDKVLVFEPNGVGAVSYENLRVDISTTNFIEDGAVPKDSEIVSTTWKFVNKKGGPDKRFKNNRKLPVVRYEEVQFSSDTGLFERIQISCVGRALGLAQAIRTIGNVKAVR</sequence>
<feature type="transmembrane region" description="Helical" evidence="1">
    <location>
        <begin position="119"/>
        <end position="136"/>
    </location>
</feature>
<keyword evidence="1" id="KW-1133">Transmembrane helix</keyword>